<accession>A0A0F9TBR2</accession>
<name>A0A0F9TBR2_9ZZZZ</name>
<keyword evidence="1" id="KW-1133">Transmembrane helix</keyword>
<evidence type="ECO:0000256" key="1">
    <source>
        <dbReference type="SAM" id="Phobius"/>
    </source>
</evidence>
<dbReference type="AlphaFoldDB" id="A0A0F9TBR2"/>
<dbReference type="EMBL" id="LAZR01000364">
    <property type="protein sequence ID" value="KKN72367.1"/>
    <property type="molecule type" value="Genomic_DNA"/>
</dbReference>
<keyword evidence="1" id="KW-0472">Membrane</keyword>
<comment type="caution">
    <text evidence="2">The sequence shown here is derived from an EMBL/GenBank/DDBJ whole genome shotgun (WGS) entry which is preliminary data.</text>
</comment>
<sequence>MGSIKAGLTLLTIVAFLLISSLIVIARLG</sequence>
<proteinExistence type="predicted"/>
<keyword evidence="1" id="KW-0812">Transmembrane</keyword>
<evidence type="ECO:0000313" key="2">
    <source>
        <dbReference type="EMBL" id="KKN72367.1"/>
    </source>
</evidence>
<gene>
    <name evidence="2" type="ORF">LCGC14_0411940</name>
</gene>
<protein>
    <submittedName>
        <fullName evidence="2">Uncharacterized protein</fullName>
    </submittedName>
</protein>
<feature type="transmembrane region" description="Helical" evidence="1">
    <location>
        <begin position="6"/>
        <end position="26"/>
    </location>
</feature>
<reference evidence="2" key="1">
    <citation type="journal article" date="2015" name="Nature">
        <title>Complex archaea that bridge the gap between prokaryotes and eukaryotes.</title>
        <authorList>
            <person name="Spang A."/>
            <person name="Saw J.H."/>
            <person name="Jorgensen S.L."/>
            <person name="Zaremba-Niedzwiedzka K."/>
            <person name="Martijn J."/>
            <person name="Lind A.E."/>
            <person name="van Eijk R."/>
            <person name="Schleper C."/>
            <person name="Guy L."/>
            <person name="Ettema T.J."/>
        </authorList>
    </citation>
    <scope>NUCLEOTIDE SEQUENCE</scope>
</reference>
<organism evidence="2">
    <name type="scientific">marine sediment metagenome</name>
    <dbReference type="NCBI Taxonomy" id="412755"/>
    <lineage>
        <taxon>unclassified sequences</taxon>
        <taxon>metagenomes</taxon>
        <taxon>ecological metagenomes</taxon>
    </lineage>
</organism>